<reference evidence="5" key="1">
    <citation type="submission" date="2015-09" db="EMBL/GenBank/DDBJ databases">
        <authorList>
            <consortium name="Pathogen Informatics"/>
        </authorList>
    </citation>
    <scope>NUCLEOTIDE SEQUENCE</scope>
    <source>
        <strain evidence="5">2789STDY5834896</strain>
    </source>
</reference>
<keyword evidence="2" id="KW-0238">DNA-binding</keyword>
<organism evidence="5">
    <name type="scientific">uncultured Anaerotruncus sp</name>
    <dbReference type="NCBI Taxonomy" id="905011"/>
    <lineage>
        <taxon>Bacteria</taxon>
        <taxon>Bacillati</taxon>
        <taxon>Bacillota</taxon>
        <taxon>Clostridia</taxon>
        <taxon>Eubacteriales</taxon>
        <taxon>Oscillospiraceae</taxon>
        <taxon>Anaerotruncus</taxon>
        <taxon>environmental samples</taxon>
    </lineage>
</organism>
<keyword evidence="1" id="KW-0805">Transcription regulation</keyword>
<dbReference type="Gene3D" id="2.10.109.10">
    <property type="entry name" value="Umud Fragment, subunit A"/>
    <property type="match status" value="1"/>
</dbReference>
<dbReference type="Gene3D" id="1.10.260.40">
    <property type="entry name" value="lambda repressor-like DNA-binding domains"/>
    <property type="match status" value="1"/>
</dbReference>
<dbReference type="InterPro" id="IPR010982">
    <property type="entry name" value="Lambda_DNA-bd_dom_sf"/>
</dbReference>
<dbReference type="PANTHER" id="PTHR40661:SF1">
    <property type="entry name" value="HTH CRO_C1-TYPE DOMAIN-CONTAINING PROTEIN"/>
    <property type="match status" value="1"/>
</dbReference>
<dbReference type="GO" id="GO:0003677">
    <property type="term" value="F:DNA binding"/>
    <property type="evidence" value="ECO:0007669"/>
    <property type="project" value="UniProtKB-KW"/>
</dbReference>
<dbReference type="InterPro" id="IPR036286">
    <property type="entry name" value="LexA/Signal_pep-like_sf"/>
</dbReference>
<dbReference type="CDD" id="cd06529">
    <property type="entry name" value="S24_LexA-like"/>
    <property type="match status" value="1"/>
</dbReference>
<dbReference type="Pfam" id="PF00717">
    <property type="entry name" value="Peptidase_S24"/>
    <property type="match status" value="1"/>
</dbReference>
<dbReference type="AlphaFoldDB" id="A0A1C6K6M1"/>
<gene>
    <name evidence="5" type="ORF">SAMEA3545359_02702</name>
</gene>
<evidence type="ECO:0000256" key="1">
    <source>
        <dbReference type="ARBA" id="ARBA00023015"/>
    </source>
</evidence>
<protein>
    <submittedName>
        <fullName evidence="5">Helix-turn-helix</fullName>
    </submittedName>
</protein>
<sequence>MQKIKGNCPCADDFDHTAPLDISQKLQFLKHREGLTVQKIADYSGVPVGTINKLLRGDTKDPTLSTIEKLARTFDVPIRYFSDTYRADGLQYDIGLFAAEEQLISISHQEYALLQQFRAATAHQRQILCCMAELFLQVGEELDRGVVTLPYYVTVAAQDDRHQTGLQLDQLKIRHIQVEASDIARQADFVVRMYGSAMEPVWYDGYLLAVQAGQVSSGEVGVFNLNGRGYIRRLHRDRHGLRLATVNRHAQNVCILPQDKLRHLGRVLGPVVPADQLVR</sequence>
<dbReference type="InterPro" id="IPR039418">
    <property type="entry name" value="LexA-like"/>
</dbReference>
<dbReference type="PROSITE" id="PS50943">
    <property type="entry name" value="HTH_CROC1"/>
    <property type="match status" value="1"/>
</dbReference>
<name>A0A1C6K6M1_9FIRM</name>
<evidence type="ECO:0000256" key="2">
    <source>
        <dbReference type="ARBA" id="ARBA00023125"/>
    </source>
</evidence>
<dbReference type="InterPro" id="IPR015927">
    <property type="entry name" value="Peptidase_S24_S26A/B/C"/>
</dbReference>
<keyword evidence="3" id="KW-0804">Transcription</keyword>
<dbReference type="PANTHER" id="PTHR40661">
    <property type="match status" value="1"/>
</dbReference>
<dbReference type="SUPFAM" id="SSF51306">
    <property type="entry name" value="LexA/Signal peptidase"/>
    <property type="match status" value="1"/>
</dbReference>
<dbReference type="SUPFAM" id="SSF47413">
    <property type="entry name" value="lambda repressor-like DNA-binding domains"/>
    <property type="match status" value="1"/>
</dbReference>
<evidence type="ECO:0000259" key="4">
    <source>
        <dbReference type="PROSITE" id="PS50943"/>
    </source>
</evidence>
<evidence type="ECO:0000256" key="3">
    <source>
        <dbReference type="ARBA" id="ARBA00023163"/>
    </source>
</evidence>
<dbReference type="CDD" id="cd00093">
    <property type="entry name" value="HTH_XRE"/>
    <property type="match status" value="1"/>
</dbReference>
<proteinExistence type="predicted"/>
<dbReference type="Pfam" id="PF01381">
    <property type="entry name" value="HTH_3"/>
    <property type="match status" value="1"/>
</dbReference>
<dbReference type="EMBL" id="FMHG01000003">
    <property type="protein sequence ID" value="SCJ90019.1"/>
    <property type="molecule type" value="Genomic_DNA"/>
</dbReference>
<dbReference type="InterPro" id="IPR001387">
    <property type="entry name" value="Cro/C1-type_HTH"/>
</dbReference>
<evidence type="ECO:0000313" key="5">
    <source>
        <dbReference type="EMBL" id="SCJ90019.1"/>
    </source>
</evidence>
<accession>A0A1C6K6M1</accession>
<dbReference type="SMART" id="SM00530">
    <property type="entry name" value="HTH_XRE"/>
    <property type="match status" value="1"/>
</dbReference>
<feature type="domain" description="HTH cro/C1-type" evidence="4">
    <location>
        <begin position="26"/>
        <end position="81"/>
    </location>
</feature>